<proteinExistence type="predicted"/>
<dbReference type="Proteomes" id="UP000748308">
    <property type="component" value="Unassembled WGS sequence"/>
</dbReference>
<feature type="transmembrane region" description="Helical" evidence="1">
    <location>
        <begin position="12"/>
        <end position="32"/>
    </location>
</feature>
<dbReference type="AlphaFoldDB" id="A0A938BQH9"/>
<feature type="transmembrane region" description="Helical" evidence="1">
    <location>
        <begin position="109"/>
        <end position="130"/>
    </location>
</feature>
<feature type="transmembrane region" description="Helical" evidence="1">
    <location>
        <begin position="310"/>
        <end position="332"/>
    </location>
</feature>
<feature type="transmembrane region" description="Helical" evidence="1">
    <location>
        <begin position="52"/>
        <end position="72"/>
    </location>
</feature>
<sequence>MDRGPAPRIPIWWMAFGYFACYWPYSGLVRATADGILPGLSGELKGLTLQPLQVASSLVSMFLFITLIGWWKYPGRRSVLGARIPFPSLWTALSGVCTALVIVTTNLAYTFSGVSIVFVMLLMRGGVLILGPIVDALNRRRVRWFSATGMMLSLAALVVAFAEKGGYAISILCAIDVAVYLLAYFVRFQFMSRIAKSADAARNVRYFVEEQMVATPFLVALLALFALLGRGEMAEQVRAGFVGLPAGAIPYVVLAGIFSQGTGIFGTLIFLDRRENTFCIPVNRSSSVLAGVFASFTLALLFGMRVPSAYQLAGAALVILAILVLSLPGVLAQRRRAPAAASRS</sequence>
<evidence type="ECO:0000313" key="3">
    <source>
        <dbReference type="Proteomes" id="UP000748308"/>
    </source>
</evidence>
<gene>
    <name evidence="2" type="ORF">FJY75_03470</name>
</gene>
<comment type="caution">
    <text evidence="2">The sequence shown here is derived from an EMBL/GenBank/DDBJ whole genome shotgun (WGS) entry which is preliminary data.</text>
</comment>
<feature type="transmembrane region" description="Helical" evidence="1">
    <location>
        <begin position="207"/>
        <end position="228"/>
    </location>
</feature>
<keyword evidence="1" id="KW-0812">Transmembrane</keyword>
<feature type="transmembrane region" description="Helical" evidence="1">
    <location>
        <begin position="248"/>
        <end position="271"/>
    </location>
</feature>
<feature type="transmembrane region" description="Helical" evidence="1">
    <location>
        <begin position="84"/>
        <end position="103"/>
    </location>
</feature>
<feature type="transmembrane region" description="Helical" evidence="1">
    <location>
        <begin position="283"/>
        <end position="304"/>
    </location>
</feature>
<organism evidence="2 3">
    <name type="scientific">Eiseniibacteriota bacterium</name>
    <dbReference type="NCBI Taxonomy" id="2212470"/>
    <lineage>
        <taxon>Bacteria</taxon>
        <taxon>Candidatus Eiseniibacteriota</taxon>
    </lineage>
</organism>
<keyword evidence="1" id="KW-0472">Membrane</keyword>
<feature type="transmembrane region" description="Helical" evidence="1">
    <location>
        <begin position="167"/>
        <end position="186"/>
    </location>
</feature>
<feature type="transmembrane region" description="Helical" evidence="1">
    <location>
        <begin position="142"/>
        <end position="161"/>
    </location>
</feature>
<evidence type="ECO:0000256" key="1">
    <source>
        <dbReference type="SAM" id="Phobius"/>
    </source>
</evidence>
<accession>A0A938BQH9</accession>
<reference evidence="2" key="1">
    <citation type="submission" date="2019-03" db="EMBL/GenBank/DDBJ databases">
        <title>Lake Tanganyika Metagenome-Assembled Genomes (MAGs).</title>
        <authorList>
            <person name="Tran P."/>
        </authorList>
    </citation>
    <scope>NUCLEOTIDE SEQUENCE</scope>
    <source>
        <strain evidence="2">M_DeepCast_400m_m2_100</strain>
    </source>
</reference>
<evidence type="ECO:0000313" key="2">
    <source>
        <dbReference type="EMBL" id="MBM3316891.1"/>
    </source>
</evidence>
<protein>
    <submittedName>
        <fullName evidence="2">Uncharacterized protein</fullName>
    </submittedName>
</protein>
<dbReference type="EMBL" id="VGIY01000053">
    <property type="protein sequence ID" value="MBM3316891.1"/>
    <property type="molecule type" value="Genomic_DNA"/>
</dbReference>
<keyword evidence="1" id="KW-1133">Transmembrane helix</keyword>
<name>A0A938BQH9_UNCEI</name>